<evidence type="ECO:0000313" key="3">
    <source>
        <dbReference type="Proteomes" id="UP000075653"/>
    </source>
</evidence>
<sequence length="180" mass="20813">MQKNIDIPDGSFRNFIFNQTWWWVPILLTSFLLFVGESSQTIFSVNLVWLVYKVVAWKRLSPVKQVLSAKSKKSIRTGSKVILLLISVVIGMSGAYIPSQLKDAKVFYHDIPYQAAIDSGYTPSDADRMTFQIVNLMPHNSEDIFLTSTGEFWFFILTYLYSWRLYILLTKIVTLVQNRL</sequence>
<dbReference type="EMBL" id="LRRD01000168">
    <property type="protein sequence ID" value="KXW57024.1"/>
    <property type="molecule type" value="Genomic_DNA"/>
</dbReference>
<accession>A0A149VVR7</accession>
<feature type="transmembrane region" description="Helical" evidence="1">
    <location>
        <begin position="20"/>
        <end position="36"/>
    </location>
</feature>
<dbReference type="AlphaFoldDB" id="A0A149VVR7"/>
<feature type="transmembrane region" description="Helical" evidence="1">
    <location>
        <begin position="152"/>
        <end position="176"/>
    </location>
</feature>
<dbReference type="PATRIC" id="fig|1789004.3.peg.2625"/>
<comment type="caution">
    <text evidence="2">The sequence shown here is derived from an EMBL/GenBank/DDBJ whole genome shotgun (WGS) entry which is preliminary data.</text>
</comment>
<name>A0A149VVR7_9PROT</name>
<dbReference type="RefSeq" id="WP_156472772.1">
    <property type="nucleotide sequence ID" value="NZ_LRRD01000168.1"/>
</dbReference>
<protein>
    <submittedName>
        <fullName evidence="2">Uncharacterized protein</fullName>
    </submittedName>
</protein>
<keyword evidence="1" id="KW-0812">Transmembrane</keyword>
<reference evidence="2 3" key="1">
    <citation type="submission" date="2016-01" db="EMBL/GenBank/DDBJ databases">
        <title>Genome sequence of the acidophilic iron oxidising Ferrovum strain Z-31.</title>
        <authorList>
            <person name="Poehlein A."/>
            <person name="Ullrich S.R."/>
            <person name="Schloemann M."/>
            <person name="Muehling M."/>
            <person name="Daniel R."/>
        </authorList>
    </citation>
    <scope>NUCLEOTIDE SEQUENCE [LARGE SCALE GENOMIC DNA]</scope>
    <source>
        <strain evidence="2 3">Z-31</strain>
    </source>
</reference>
<keyword evidence="3" id="KW-1185">Reference proteome</keyword>
<organism evidence="2 3">
    <name type="scientific">Ferrovum myxofaciens</name>
    <dbReference type="NCBI Taxonomy" id="416213"/>
    <lineage>
        <taxon>Bacteria</taxon>
        <taxon>Pseudomonadati</taxon>
        <taxon>Pseudomonadota</taxon>
        <taxon>Betaproteobacteria</taxon>
        <taxon>Ferrovales</taxon>
        <taxon>Ferrovaceae</taxon>
        <taxon>Ferrovum</taxon>
    </lineage>
</organism>
<keyword evidence="1" id="KW-0472">Membrane</keyword>
<evidence type="ECO:0000256" key="1">
    <source>
        <dbReference type="SAM" id="Phobius"/>
    </source>
</evidence>
<dbReference type="Proteomes" id="UP000075653">
    <property type="component" value="Unassembled WGS sequence"/>
</dbReference>
<keyword evidence="1" id="KW-1133">Transmembrane helix</keyword>
<feature type="transmembrane region" description="Helical" evidence="1">
    <location>
        <begin position="81"/>
        <end position="99"/>
    </location>
</feature>
<proteinExistence type="predicted"/>
<evidence type="ECO:0000313" key="2">
    <source>
        <dbReference type="EMBL" id="KXW57024.1"/>
    </source>
</evidence>
<gene>
    <name evidence="2" type="ORF">FEMY_24600</name>
</gene>